<dbReference type="Proteomes" id="UP001210925">
    <property type="component" value="Unassembled WGS sequence"/>
</dbReference>
<reference evidence="3" key="1">
    <citation type="submission" date="2020-05" db="EMBL/GenBank/DDBJ databases">
        <title>Phylogenomic resolution of chytrid fungi.</title>
        <authorList>
            <person name="Stajich J.E."/>
            <person name="Amses K."/>
            <person name="Simmons R."/>
            <person name="Seto K."/>
            <person name="Myers J."/>
            <person name="Bonds A."/>
            <person name="Quandt C.A."/>
            <person name="Barry K."/>
            <person name="Liu P."/>
            <person name="Grigoriev I."/>
            <person name="Longcore J.E."/>
            <person name="James T.Y."/>
        </authorList>
    </citation>
    <scope>NUCLEOTIDE SEQUENCE</scope>
    <source>
        <strain evidence="3">PLAUS21</strain>
    </source>
</reference>
<evidence type="ECO:0000313" key="4">
    <source>
        <dbReference type="Proteomes" id="UP001210925"/>
    </source>
</evidence>
<evidence type="ECO:0000313" key="2">
    <source>
        <dbReference type="EMBL" id="KAJ3258089.1"/>
    </source>
</evidence>
<dbReference type="AlphaFoldDB" id="A0AAD5Y9B8"/>
<evidence type="ECO:0000313" key="3">
    <source>
        <dbReference type="EMBL" id="KAJ3259156.1"/>
    </source>
</evidence>
<sequence length="119" mass="13341">MNPENPDPTKEIVDHNQDVEEAEPIRQRVKVGVHKPMNDIEPSKDALSAKEAEIVAGPTDANTQELLPPTGDESVSPDLPKEETEDEKKERMKQEWISVYTNTYSRFAKNSAVTVINPD</sequence>
<dbReference type="EMBL" id="JADGKB010000020">
    <property type="protein sequence ID" value="KAJ3259156.1"/>
    <property type="molecule type" value="Genomic_DNA"/>
</dbReference>
<gene>
    <name evidence="3" type="ORF">HK103_002803</name>
    <name evidence="2" type="ORF">HK103_004082</name>
</gene>
<feature type="compositionally biased region" description="Basic and acidic residues" evidence="1">
    <location>
        <begin position="7"/>
        <end position="26"/>
    </location>
</feature>
<dbReference type="EMBL" id="JADGKB010000031">
    <property type="protein sequence ID" value="KAJ3258089.1"/>
    <property type="molecule type" value="Genomic_DNA"/>
</dbReference>
<feature type="compositionally biased region" description="Basic and acidic residues" evidence="1">
    <location>
        <begin position="36"/>
        <end position="53"/>
    </location>
</feature>
<keyword evidence="4" id="KW-1185">Reference proteome</keyword>
<protein>
    <submittedName>
        <fullName evidence="3">Uncharacterized protein</fullName>
    </submittedName>
</protein>
<accession>A0AAD5Y9B8</accession>
<name>A0AAD5Y9B8_9FUNG</name>
<evidence type="ECO:0000256" key="1">
    <source>
        <dbReference type="SAM" id="MobiDB-lite"/>
    </source>
</evidence>
<feature type="compositionally biased region" description="Basic and acidic residues" evidence="1">
    <location>
        <begin position="79"/>
        <end position="92"/>
    </location>
</feature>
<feature type="region of interest" description="Disordered" evidence="1">
    <location>
        <begin position="1"/>
        <end position="92"/>
    </location>
</feature>
<organism evidence="3 4">
    <name type="scientific">Boothiomyces macroporosus</name>
    <dbReference type="NCBI Taxonomy" id="261099"/>
    <lineage>
        <taxon>Eukaryota</taxon>
        <taxon>Fungi</taxon>
        <taxon>Fungi incertae sedis</taxon>
        <taxon>Chytridiomycota</taxon>
        <taxon>Chytridiomycota incertae sedis</taxon>
        <taxon>Chytridiomycetes</taxon>
        <taxon>Rhizophydiales</taxon>
        <taxon>Terramycetaceae</taxon>
        <taxon>Boothiomyces</taxon>
    </lineage>
</organism>
<proteinExistence type="predicted"/>
<comment type="caution">
    <text evidence="3">The sequence shown here is derived from an EMBL/GenBank/DDBJ whole genome shotgun (WGS) entry which is preliminary data.</text>
</comment>